<reference evidence="1 2" key="2">
    <citation type="journal article" date="2022" name="Mol. Ecol. Resour.">
        <title>The genomes of chicory, endive, great burdock and yacon provide insights into Asteraceae paleo-polyploidization history and plant inulin production.</title>
        <authorList>
            <person name="Fan W."/>
            <person name="Wang S."/>
            <person name="Wang H."/>
            <person name="Wang A."/>
            <person name="Jiang F."/>
            <person name="Liu H."/>
            <person name="Zhao H."/>
            <person name="Xu D."/>
            <person name="Zhang Y."/>
        </authorList>
    </citation>
    <scope>NUCLEOTIDE SEQUENCE [LARGE SCALE GENOMIC DNA]</scope>
    <source>
        <strain evidence="2">cv. Yunnan</strain>
        <tissue evidence="1">Leaves</tissue>
    </source>
</reference>
<dbReference type="Proteomes" id="UP001056120">
    <property type="component" value="Linkage Group LG29"/>
</dbReference>
<organism evidence="1 2">
    <name type="scientific">Smallanthus sonchifolius</name>
    <dbReference type="NCBI Taxonomy" id="185202"/>
    <lineage>
        <taxon>Eukaryota</taxon>
        <taxon>Viridiplantae</taxon>
        <taxon>Streptophyta</taxon>
        <taxon>Embryophyta</taxon>
        <taxon>Tracheophyta</taxon>
        <taxon>Spermatophyta</taxon>
        <taxon>Magnoliopsida</taxon>
        <taxon>eudicotyledons</taxon>
        <taxon>Gunneridae</taxon>
        <taxon>Pentapetalae</taxon>
        <taxon>asterids</taxon>
        <taxon>campanulids</taxon>
        <taxon>Asterales</taxon>
        <taxon>Asteraceae</taxon>
        <taxon>Asteroideae</taxon>
        <taxon>Heliantheae alliance</taxon>
        <taxon>Millerieae</taxon>
        <taxon>Smallanthus</taxon>
    </lineage>
</organism>
<dbReference type="EMBL" id="CM042046">
    <property type="protein sequence ID" value="KAI3676071.1"/>
    <property type="molecule type" value="Genomic_DNA"/>
</dbReference>
<comment type="caution">
    <text evidence="1">The sequence shown here is derived from an EMBL/GenBank/DDBJ whole genome shotgun (WGS) entry which is preliminary data.</text>
</comment>
<gene>
    <name evidence="1" type="ORF">L1987_85669</name>
</gene>
<evidence type="ECO:0000313" key="2">
    <source>
        <dbReference type="Proteomes" id="UP001056120"/>
    </source>
</evidence>
<reference evidence="2" key="1">
    <citation type="journal article" date="2022" name="Mol. Ecol. Resour.">
        <title>The genomes of chicory, endive, great burdock and yacon provide insights into Asteraceae palaeo-polyploidization history and plant inulin production.</title>
        <authorList>
            <person name="Fan W."/>
            <person name="Wang S."/>
            <person name="Wang H."/>
            <person name="Wang A."/>
            <person name="Jiang F."/>
            <person name="Liu H."/>
            <person name="Zhao H."/>
            <person name="Xu D."/>
            <person name="Zhang Y."/>
        </authorList>
    </citation>
    <scope>NUCLEOTIDE SEQUENCE [LARGE SCALE GENOMIC DNA]</scope>
    <source>
        <strain evidence="2">cv. Yunnan</strain>
    </source>
</reference>
<accession>A0ACB8XY84</accession>
<keyword evidence="2" id="KW-1185">Reference proteome</keyword>
<name>A0ACB8XY84_9ASTR</name>
<protein>
    <submittedName>
        <fullName evidence="1">Uncharacterized protein</fullName>
    </submittedName>
</protein>
<sequence length="92" mass="9849">MVKPYLTPLGDGAATSGTNHSVAGVSNPRSNKNLFNPTQLKGVLHLLCDLPYTSSSTSSTNSSVAGVSDGRHLDELTELCFIRLSVCRRDDR</sequence>
<evidence type="ECO:0000313" key="1">
    <source>
        <dbReference type="EMBL" id="KAI3676071.1"/>
    </source>
</evidence>
<proteinExistence type="predicted"/>